<accession>A0A2C9V017</accession>
<sequence length="40" mass="4464">MDDCAVQFGFGIHLRMLAALCLYCHLIRKWVSTDGAIHAS</sequence>
<organism evidence="1">
    <name type="scientific">Manihot esculenta</name>
    <name type="common">Cassava</name>
    <name type="synonym">Jatropha manihot</name>
    <dbReference type="NCBI Taxonomy" id="3983"/>
    <lineage>
        <taxon>Eukaryota</taxon>
        <taxon>Viridiplantae</taxon>
        <taxon>Streptophyta</taxon>
        <taxon>Embryophyta</taxon>
        <taxon>Tracheophyta</taxon>
        <taxon>Spermatophyta</taxon>
        <taxon>Magnoliopsida</taxon>
        <taxon>eudicotyledons</taxon>
        <taxon>Gunneridae</taxon>
        <taxon>Pentapetalae</taxon>
        <taxon>rosids</taxon>
        <taxon>fabids</taxon>
        <taxon>Malpighiales</taxon>
        <taxon>Euphorbiaceae</taxon>
        <taxon>Crotonoideae</taxon>
        <taxon>Manihoteae</taxon>
        <taxon>Manihot</taxon>
    </lineage>
</organism>
<reference evidence="1" key="1">
    <citation type="submission" date="2016-02" db="EMBL/GenBank/DDBJ databases">
        <title>WGS assembly of Manihot esculenta.</title>
        <authorList>
            <person name="Bredeson J.V."/>
            <person name="Prochnik S.E."/>
            <person name="Lyons J.B."/>
            <person name="Schmutz J."/>
            <person name="Grimwood J."/>
            <person name="Vrebalov J."/>
            <person name="Bart R.S."/>
            <person name="Amuge T."/>
            <person name="Ferguson M.E."/>
            <person name="Green R."/>
            <person name="Putnam N."/>
            <person name="Stites J."/>
            <person name="Rounsley S."/>
            <person name="Rokhsar D.S."/>
        </authorList>
    </citation>
    <scope>NUCLEOTIDE SEQUENCE [LARGE SCALE GENOMIC DNA]</scope>
    <source>
        <tissue evidence="1">Leaf</tissue>
    </source>
</reference>
<protein>
    <submittedName>
        <fullName evidence="1">Uncharacterized protein</fullName>
    </submittedName>
</protein>
<dbReference type="AlphaFoldDB" id="A0A2C9V017"/>
<dbReference type="EMBL" id="CM004397">
    <property type="protein sequence ID" value="OAY36921.1"/>
    <property type="molecule type" value="Genomic_DNA"/>
</dbReference>
<proteinExistence type="predicted"/>
<name>A0A2C9V017_MANES</name>
<evidence type="ECO:0000313" key="1">
    <source>
        <dbReference type="EMBL" id="OAY36921.1"/>
    </source>
</evidence>
<gene>
    <name evidence="1" type="ORF">MANES_11G060200</name>
</gene>